<dbReference type="PANTHER" id="PTHR30193:SF41">
    <property type="entry name" value="DIACETYLCHITOBIOSE UPTAKE SYSTEM PERMEASE PROTEIN NGCF"/>
    <property type="match status" value="1"/>
</dbReference>
<protein>
    <submittedName>
        <fullName evidence="9">ABC transporter permease</fullName>
    </submittedName>
</protein>
<feature type="transmembrane region" description="Helical" evidence="7">
    <location>
        <begin position="80"/>
        <end position="99"/>
    </location>
</feature>
<name>A0A9W6DF42_9FIRM</name>
<dbReference type="SUPFAM" id="SSF161098">
    <property type="entry name" value="MetI-like"/>
    <property type="match status" value="1"/>
</dbReference>
<organism evidence="9 10">
    <name type="scientific">Vallitalea longa</name>
    <dbReference type="NCBI Taxonomy" id="2936439"/>
    <lineage>
        <taxon>Bacteria</taxon>
        <taxon>Bacillati</taxon>
        <taxon>Bacillota</taxon>
        <taxon>Clostridia</taxon>
        <taxon>Lachnospirales</taxon>
        <taxon>Vallitaleaceae</taxon>
        <taxon>Vallitalea</taxon>
    </lineage>
</organism>
<evidence type="ECO:0000256" key="5">
    <source>
        <dbReference type="ARBA" id="ARBA00022989"/>
    </source>
</evidence>
<dbReference type="GO" id="GO:0055085">
    <property type="term" value="P:transmembrane transport"/>
    <property type="evidence" value="ECO:0007669"/>
    <property type="project" value="InterPro"/>
</dbReference>
<feature type="transmembrane region" description="Helical" evidence="7">
    <location>
        <begin position="111"/>
        <end position="131"/>
    </location>
</feature>
<evidence type="ECO:0000256" key="6">
    <source>
        <dbReference type="ARBA" id="ARBA00023136"/>
    </source>
</evidence>
<keyword evidence="5 7" id="KW-1133">Transmembrane helix</keyword>
<dbReference type="Proteomes" id="UP001144256">
    <property type="component" value="Unassembled WGS sequence"/>
</dbReference>
<comment type="caution">
    <text evidence="9">The sequence shown here is derived from an EMBL/GenBank/DDBJ whole genome shotgun (WGS) entry which is preliminary data.</text>
</comment>
<proteinExistence type="inferred from homology"/>
<keyword evidence="10" id="KW-1185">Reference proteome</keyword>
<feature type="transmembrane region" description="Helical" evidence="7">
    <location>
        <begin position="12"/>
        <end position="37"/>
    </location>
</feature>
<keyword evidence="6 7" id="KW-0472">Membrane</keyword>
<evidence type="ECO:0000256" key="3">
    <source>
        <dbReference type="ARBA" id="ARBA00022475"/>
    </source>
</evidence>
<keyword evidence="2 7" id="KW-0813">Transport</keyword>
<feature type="domain" description="ABC transmembrane type-1" evidence="8">
    <location>
        <begin position="74"/>
        <end position="285"/>
    </location>
</feature>
<evidence type="ECO:0000256" key="2">
    <source>
        <dbReference type="ARBA" id="ARBA00022448"/>
    </source>
</evidence>
<evidence type="ECO:0000313" key="9">
    <source>
        <dbReference type="EMBL" id="GKX30180.1"/>
    </source>
</evidence>
<dbReference type="AlphaFoldDB" id="A0A9W6DF42"/>
<dbReference type="InterPro" id="IPR035906">
    <property type="entry name" value="MetI-like_sf"/>
</dbReference>
<feature type="transmembrane region" description="Helical" evidence="7">
    <location>
        <begin position="264"/>
        <end position="284"/>
    </location>
</feature>
<feature type="transmembrane region" description="Helical" evidence="7">
    <location>
        <begin position="151"/>
        <end position="169"/>
    </location>
</feature>
<dbReference type="GO" id="GO:0005886">
    <property type="term" value="C:plasma membrane"/>
    <property type="evidence" value="ECO:0007669"/>
    <property type="project" value="UniProtKB-SubCell"/>
</dbReference>
<evidence type="ECO:0000256" key="1">
    <source>
        <dbReference type="ARBA" id="ARBA00004651"/>
    </source>
</evidence>
<comment type="subcellular location">
    <subcellularLocation>
        <location evidence="1 7">Cell membrane</location>
        <topology evidence="1 7">Multi-pass membrane protein</topology>
    </subcellularLocation>
</comment>
<gene>
    <name evidence="9" type="ORF">SH1V18_26600</name>
</gene>
<evidence type="ECO:0000256" key="4">
    <source>
        <dbReference type="ARBA" id="ARBA00022692"/>
    </source>
</evidence>
<keyword evidence="3" id="KW-1003">Cell membrane</keyword>
<keyword evidence="4 7" id="KW-0812">Transmembrane</keyword>
<dbReference type="Pfam" id="PF00528">
    <property type="entry name" value="BPD_transp_1"/>
    <property type="match status" value="1"/>
</dbReference>
<feature type="transmembrane region" description="Helical" evidence="7">
    <location>
        <begin position="210"/>
        <end position="229"/>
    </location>
</feature>
<evidence type="ECO:0000259" key="8">
    <source>
        <dbReference type="PROSITE" id="PS50928"/>
    </source>
</evidence>
<dbReference type="PROSITE" id="PS50928">
    <property type="entry name" value="ABC_TM1"/>
    <property type="match status" value="1"/>
</dbReference>
<evidence type="ECO:0000313" key="10">
    <source>
        <dbReference type="Proteomes" id="UP001144256"/>
    </source>
</evidence>
<dbReference type="RefSeq" id="WP_281816140.1">
    <property type="nucleotide sequence ID" value="NZ_BRLB01000008.1"/>
</dbReference>
<comment type="similarity">
    <text evidence="7">Belongs to the binding-protein-dependent transport system permease family.</text>
</comment>
<evidence type="ECO:0000256" key="7">
    <source>
        <dbReference type="RuleBase" id="RU363032"/>
    </source>
</evidence>
<reference evidence="9" key="1">
    <citation type="submission" date="2022-06" db="EMBL/GenBank/DDBJ databases">
        <title>Vallitalea longa sp. nov., an anaerobic bacterium isolated from marine sediment.</title>
        <authorList>
            <person name="Hirano S."/>
            <person name="Terahara T."/>
            <person name="Mori K."/>
            <person name="Hamada M."/>
            <person name="Matsumoto R."/>
            <person name="Kobayashi T."/>
        </authorList>
    </citation>
    <scope>NUCLEOTIDE SEQUENCE</scope>
    <source>
        <strain evidence="9">SH18-1</strain>
    </source>
</reference>
<dbReference type="InterPro" id="IPR051393">
    <property type="entry name" value="ABC_transporter_permease"/>
</dbReference>
<dbReference type="InterPro" id="IPR000515">
    <property type="entry name" value="MetI-like"/>
</dbReference>
<dbReference type="EMBL" id="BRLB01000008">
    <property type="protein sequence ID" value="GKX30180.1"/>
    <property type="molecule type" value="Genomic_DNA"/>
</dbReference>
<dbReference type="CDD" id="cd06261">
    <property type="entry name" value="TM_PBP2"/>
    <property type="match status" value="1"/>
</dbReference>
<sequence length="296" mass="33108">MKGNRLTKKQKYLLDELIFLGPAIIVFAIVIVIPFIMSFAYSFTEWNGISSKINFIGFKNYADLFKNVQFKNSLWFTVKYVIASVICCNALAFALALVLSKSSKTSTTYRSIFFVPYAMSGFILGFVWQFIFTKGFPIIGKATGIDIFNLPWLGTAGTGFAAMLIFAIWKYSGYLMIIYIAGFNGIPKDILEAADMDGATWWHKIRYVKLPLIMPSITVAVFLAINWSFNVFDVNKSLTGGGPFNSTLSVSLNIYTEAFTKNNYGFGTTMAIVFFVIIALVSIIQTKLTSKKEVEL</sequence>
<dbReference type="Gene3D" id="1.10.3720.10">
    <property type="entry name" value="MetI-like"/>
    <property type="match status" value="1"/>
</dbReference>
<accession>A0A9W6DF42</accession>
<dbReference type="PANTHER" id="PTHR30193">
    <property type="entry name" value="ABC TRANSPORTER PERMEASE PROTEIN"/>
    <property type="match status" value="1"/>
</dbReference>